<evidence type="ECO:0000256" key="1">
    <source>
        <dbReference type="ARBA" id="ARBA00022574"/>
    </source>
</evidence>
<feature type="repeat" description="WD" evidence="3">
    <location>
        <begin position="1521"/>
        <end position="1562"/>
    </location>
</feature>
<dbReference type="PROSITE" id="PS00678">
    <property type="entry name" value="WD_REPEATS_1"/>
    <property type="match status" value="6"/>
</dbReference>
<dbReference type="SMART" id="SM00320">
    <property type="entry name" value="WD40"/>
    <property type="match status" value="18"/>
</dbReference>
<feature type="repeat" description="WD" evidence="3">
    <location>
        <begin position="1564"/>
        <end position="1598"/>
    </location>
</feature>
<feature type="repeat" description="WD" evidence="3">
    <location>
        <begin position="1695"/>
        <end position="1737"/>
    </location>
</feature>
<dbReference type="PANTHER" id="PTHR19848:SF8">
    <property type="entry name" value="F-BOX AND WD REPEAT DOMAIN CONTAINING 7"/>
    <property type="match status" value="1"/>
</dbReference>
<reference evidence="5" key="1">
    <citation type="submission" date="2016-04" db="EMBL/GenBank/DDBJ databases">
        <authorList>
            <person name="Evans L.H."/>
            <person name="Alamgir A."/>
            <person name="Owens N."/>
            <person name="Weber N.D."/>
            <person name="Virtaneva K."/>
            <person name="Barbian K."/>
            <person name="Babar A."/>
            <person name="Rosenke K."/>
        </authorList>
    </citation>
    <scope>NUCLEOTIDE SEQUENCE</scope>
    <source>
        <strain evidence="5">Nono1</strain>
    </source>
</reference>
<dbReference type="EMBL" id="LT559118">
    <property type="protein sequence ID" value="SBO97731.1"/>
    <property type="molecule type" value="Genomic_DNA"/>
</dbReference>
<proteinExistence type="predicted"/>
<dbReference type="InterPro" id="IPR011047">
    <property type="entry name" value="Quinoprotein_ADH-like_sf"/>
</dbReference>
<feature type="repeat" description="WD" evidence="3">
    <location>
        <begin position="879"/>
        <end position="920"/>
    </location>
</feature>
<dbReference type="PROSITE" id="PS50294">
    <property type="entry name" value="WD_REPEATS_REGION"/>
    <property type="match status" value="8"/>
</dbReference>
<feature type="repeat" description="WD" evidence="3">
    <location>
        <begin position="1117"/>
        <end position="1157"/>
    </location>
</feature>
<dbReference type="InterPro" id="IPR001680">
    <property type="entry name" value="WD40_rpt"/>
</dbReference>
<feature type="repeat" description="WD" evidence="3">
    <location>
        <begin position="1334"/>
        <end position="1377"/>
    </location>
</feature>
<dbReference type="InterPro" id="IPR020472">
    <property type="entry name" value="WD40_PAC1"/>
</dbReference>
<dbReference type="SUPFAM" id="SSF50960">
    <property type="entry name" value="TolB, C-terminal domain"/>
    <property type="match status" value="1"/>
</dbReference>
<dbReference type="Pfam" id="PF20703">
    <property type="entry name" value="nSTAND1"/>
    <property type="match status" value="1"/>
</dbReference>
<dbReference type="Pfam" id="PF00400">
    <property type="entry name" value="WD40"/>
    <property type="match status" value="14"/>
</dbReference>
<dbReference type="RefSeq" id="WP_225266472.1">
    <property type="nucleotide sequence ID" value="NZ_CP084058.1"/>
</dbReference>
<dbReference type="PANTHER" id="PTHR19848">
    <property type="entry name" value="WD40 REPEAT PROTEIN"/>
    <property type="match status" value="1"/>
</dbReference>
<feature type="repeat" description="WD" evidence="3">
    <location>
        <begin position="1290"/>
        <end position="1332"/>
    </location>
</feature>
<feature type="domain" description="Novel STAND NTPase 1" evidence="4">
    <location>
        <begin position="240"/>
        <end position="648"/>
    </location>
</feature>
<feature type="repeat" description="WD" evidence="3">
    <location>
        <begin position="844"/>
        <end position="878"/>
    </location>
</feature>
<dbReference type="Gene3D" id="2.130.10.10">
    <property type="entry name" value="YVTN repeat-like/Quinoprotein amine dehydrogenase"/>
    <property type="match status" value="6"/>
</dbReference>
<evidence type="ECO:0000313" key="5">
    <source>
        <dbReference type="EMBL" id="SBO97731.1"/>
    </source>
</evidence>
<keyword evidence="1 3" id="KW-0853">WD repeat</keyword>
<feature type="repeat" description="WD" evidence="3">
    <location>
        <begin position="964"/>
        <end position="1005"/>
    </location>
</feature>
<name>A0A1M4EFG3_9ACTN</name>
<dbReference type="SUPFAM" id="SSF50998">
    <property type="entry name" value="Quinoprotein alcohol dehydrogenase-like"/>
    <property type="match status" value="2"/>
</dbReference>
<accession>A0A1M4EFG3</accession>
<organism evidence="5">
    <name type="scientific">Nonomuraea gerenzanensis</name>
    <dbReference type="NCBI Taxonomy" id="93944"/>
    <lineage>
        <taxon>Bacteria</taxon>
        <taxon>Bacillati</taxon>
        <taxon>Actinomycetota</taxon>
        <taxon>Actinomycetes</taxon>
        <taxon>Streptosporangiales</taxon>
        <taxon>Streptosporangiaceae</taxon>
        <taxon>Nonomuraea</taxon>
    </lineage>
</organism>
<dbReference type="InterPro" id="IPR027417">
    <property type="entry name" value="P-loop_NTPase"/>
</dbReference>
<feature type="repeat" description="WD" evidence="3">
    <location>
        <begin position="1247"/>
        <end position="1289"/>
    </location>
</feature>
<dbReference type="InterPro" id="IPR015943">
    <property type="entry name" value="WD40/YVTN_repeat-like_dom_sf"/>
</dbReference>
<evidence type="ECO:0000256" key="3">
    <source>
        <dbReference type="PROSITE-ProRule" id="PRU00221"/>
    </source>
</evidence>
<feature type="repeat" description="WD" evidence="3">
    <location>
        <begin position="1379"/>
        <end position="1404"/>
    </location>
</feature>
<feature type="repeat" description="WD" evidence="3">
    <location>
        <begin position="921"/>
        <end position="962"/>
    </location>
</feature>
<sequence length="1766" mass="187106">MADETEHQPDDQVRWAVERARAGIASAVARLAPASLVKLTPSALLAVLSAAALAPLAVGTGGPVLAALGIAAGVGTNILSEVIGKAVEALRHRVDPPARMEIEDELEQRIERLLTTGGEQARHARAELAALLGAVNTSEVALRAAVDSRDLDLQTQLGTAFATLSAEFTEFSFLLLGIETSAAQIQQSLHRQDAEHRHDRERMRAQSTQLMLIREELAALRFARDDRNISSETRWTHDSPYRGLLAFEADHAQIFYGREQATAHLVENLAERLTEPGIVLVTGASGVGKSSLLRAGLLPALARGLLPVPGSQDWPCLLLTPTRAPLTELATHLAALGGADPLVLQRALTDHPGDAHLLARQAVLACGAPDGASVLIVVDQFEELFTLAEDPRQDEAFVSALSAMATASAWPDGEQAGLVVIGVRGDFLDRCAAFPALAEAMSNGQFVLGPMTESELRRVITGPAAAAGLTLEHGLAETVLGELGSHDGYGIGTLPLLSQAMLTTWDNRDGNRLTISGYGSGGGVADAVRISAEAAFDSLTTDQQRLAHRLFHRLTVISRDGQVACRRVSRRELYEQADSDADVNAVVEAFAARRLIVLGETTVDIAHDHLLRAWPRLRGWLNEDQASRVLYSQLVDDAADWDHHHRDQSFLYQGTRLAAVHREQDAWEAVAGRFAPLSEVTRAFLAASDQAAAQAHAAAARRRRWTRLGVAALTVLAILAVYAAATAISSADAAEAQRRQALSRQLAAQSQDLMDTDTTTASLLAATAWRFAPTGEARHAMVSALAAPSRRGLTSYAGPMGVVAFSPDGKILAASEGGYPGSVRLWEVATQRQIGEPMSGETGVDVLAFSPDGRTLAGAAGDGAVWLWDVATHEQIGVPSAGREGVSVVALSPDGRTVATGEDDGTVQLWDVATRTQVGESLLHSHIVEAMAFSPDGRTLATGGNHQPVHLWNLATREEIGAPSMGPSDGAPAMAFAPDGKLLATSLDGRTVRLWDIATREQIGTPFAGHGYIIDTLAFSPDGQTLASTGLPEDAHLLSSDPSRDSGAVSLWDVGTHQQSGRLNTGGHDIVIAFGPDSKILAVISDRFSLRETPDPIEEGVRLWDVSTRQQLGAPFTSPYNDLVRSVAFSPDGRIFATATKSTIQFWDVSTRTQVGAPIALDASEYGLASITFSPDSRTLAVDDNGGTIRFLSVATHEQVGEPLSAGPSADAMALSADGTKMAVSNGTTVWLWDVAAHQPSGAPLILPVHSQDMRSVALSPDGRILVTRGRSDYTIRLWDLADRRQLGALAEHEGSTEVIAFSPNGEYLAAGGYGDGGVRVWHVLSQTEVGKPLLGHTEGVSSLAFSPDGLILATGGGSGDGTVRLWDLNTQQQIGAPLRGHSGPVGSVVFSPDGRTLASSSSEDPLTEKDHGSVWLWDLTIHREAGTLQASTEAGFLRVVTFNPDGKSLAVYTGALSLWDVATRTRIGEPFTPLGSSYGPMALTRDGKTLATSDDGLPSSDDEGTVRLWDLVAGTQIAELPTREYSVRSLTFSPDAGTVAVGTGDGSVRLWDITARELTGRLLPGEQEPMYWLTFSPDGGTLAGIDANGTVWLWDVSLPEQGGSPLTGRSGPVSSIAFSPDGKTLATGGYYDNETVRLWEVATGRQLGAPLAGHRGPVTAVQFSPDGTTLATGGHDRTVRLWDLATHEQIGIPLTGHSDGVRSLAFSPDGSILASGGEFDPTVALWDVSQPTDPSSAICTRAGRSLTRQEWDQYIPGEPYQTTCP</sequence>
<dbReference type="PROSITE" id="PS50082">
    <property type="entry name" value="WD_REPEATS_2"/>
    <property type="match status" value="13"/>
</dbReference>
<dbReference type="InterPro" id="IPR049052">
    <property type="entry name" value="nSTAND1"/>
</dbReference>
<evidence type="ECO:0000259" key="4">
    <source>
        <dbReference type="Pfam" id="PF20703"/>
    </source>
</evidence>
<evidence type="ECO:0000256" key="2">
    <source>
        <dbReference type="ARBA" id="ARBA00022737"/>
    </source>
</evidence>
<feature type="repeat" description="WD" evidence="3">
    <location>
        <begin position="1652"/>
        <end position="1693"/>
    </location>
</feature>
<dbReference type="InterPro" id="IPR019775">
    <property type="entry name" value="WD40_repeat_CS"/>
</dbReference>
<protein>
    <submittedName>
        <fullName evidence="5">High-affnity carbon uptake protein Hat/HatR</fullName>
    </submittedName>
</protein>
<dbReference type="PRINTS" id="PR00320">
    <property type="entry name" value="GPROTEINBRPT"/>
</dbReference>
<dbReference type="SUPFAM" id="SSF52540">
    <property type="entry name" value="P-loop containing nucleoside triphosphate hydrolases"/>
    <property type="match status" value="1"/>
</dbReference>
<gene>
    <name evidence="5" type="ORF">BN4615_P7247</name>
</gene>
<dbReference type="CDD" id="cd00200">
    <property type="entry name" value="WD40"/>
    <property type="match status" value="3"/>
</dbReference>
<keyword evidence="2" id="KW-0677">Repeat</keyword>